<dbReference type="Pfam" id="PF04230">
    <property type="entry name" value="PS_pyruv_trans"/>
    <property type="match status" value="1"/>
</dbReference>
<gene>
    <name evidence="3" type="ORF">BES08_19010</name>
    <name evidence="4" type="ORF">BV97_01744</name>
</gene>
<dbReference type="eggNOG" id="COG2327">
    <property type="taxonomic scope" value="Bacteria"/>
</dbReference>
<dbReference type="PANTHER" id="PTHR36836:SF1">
    <property type="entry name" value="COLANIC ACID BIOSYNTHESIS PROTEIN WCAK"/>
    <property type="match status" value="1"/>
</dbReference>
<dbReference type="RefSeq" id="WP_051586775.1">
    <property type="nucleotide sequence ID" value="NZ_CP017076.1"/>
</dbReference>
<reference evidence="3" key="2">
    <citation type="submission" date="2016-08" db="EMBL/GenBank/DDBJ databases">
        <authorList>
            <person name="Seilhamer J.J."/>
        </authorList>
    </citation>
    <scope>NUCLEOTIDE SEQUENCE [LARGE SCALE GENOMIC DNA]</scope>
    <source>
        <strain evidence="3">SA1</strain>
        <plasmid evidence="3">pSA1</plasmid>
    </source>
</reference>
<dbReference type="Proteomes" id="UP000024329">
    <property type="component" value="Unassembled WGS sequence"/>
</dbReference>
<dbReference type="Proteomes" id="UP000094626">
    <property type="component" value="Plasmid pSA1"/>
</dbReference>
<feature type="region of interest" description="Disordered" evidence="1">
    <location>
        <begin position="1"/>
        <end position="33"/>
    </location>
</feature>
<evidence type="ECO:0000313" key="4">
    <source>
        <dbReference type="EMBL" id="EZP82820.1"/>
    </source>
</evidence>
<organism evidence="4 5">
    <name type="scientific">Novosphingobium resinovorum</name>
    <dbReference type="NCBI Taxonomy" id="158500"/>
    <lineage>
        <taxon>Bacteria</taxon>
        <taxon>Pseudomonadati</taxon>
        <taxon>Pseudomonadota</taxon>
        <taxon>Alphaproteobacteria</taxon>
        <taxon>Sphingomonadales</taxon>
        <taxon>Sphingomonadaceae</taxon>
        <taxon>Novosphingobium</taxon>
    </lineage>
</organism>
<feature type="compositionally biased region" description="Basic and acidic residues" evidence="1">
    <location>
        <begin position="1"/>
        <end position="16"/>
    </location>
</feature>
<dbReference type="EMBL" id="CP017076">
    <property type="protein sequence ID" value="AOR78990.1"/>
    <property type="molecule type" value="Genomic_DNA"/>
</dbReference>
<evidence type="ECO:0000313" key="3">
    <source>
        <dbReference type="EMBL" id="AOR78990.1"/>
    </source>
</evidence>
<evidence type="ECO:0000313" key="6">
    <source>
        <dbReference type="Proteomes" id="UP000094626"/>
    </source>
</evidence>
<protein>
    <submittedName>
        <fullName evidence="4">Polysaccharide pyruvyl transferase</fullName>
    </submittedName>
</protein>
<reference evidence="4 5" key="1">
    <citation type="submission" date="2014-03" db="EMBL/GenBank/DDBJ databases">
        <title>Whole genome sequence of Novosphingobium resinovorum KF1.</title>
        <authorList>
            <person name="Gan H.M."/>
            <person name="Gan H.Y."/>
            <person name="Chew T.H."/>
            <person name="Savka M.A."/>
        </authorList>
    </citation>
    <scope>NUCLEOTIDE SEQUENCE [LARGE SCALE GENOMIC DNA]</scope>
    <source>
        <strain evidence="4 5">KF1</strain>
    </source>
</reference>
<evidence type="ECO:0000259" key="2">
    <source>
        <dbReference type="Pfam" id="PF04230"/>
    </source>
</evidence>
<evidence type="ECO:0000256" key="1">
    <source>
        <dbReference type="SAM" id="MobiDB-lite"/>
    </source>
</evidence>
<dbReference type="GO" id="GO:0016740">
    <property type="term" value="F:transferase activity"/>
    <property type="evidence" value="ECO:0007669"/>
    <property type="project" value="UniProtKB-KW"/>
</dbReference>
<dbReference type="PATRIC" id="fig|158500.4.peg.1788"/>
<keyword evidence="6" id="KW-1185">Reference proteome</keyword>
<keyword evidence="3" id="KW-0614">Plasmid</keyword>
<dbReference type="OrthoDB" id="1814359at2"/>
<accession>A0A031K0V3</accession>
<dbReference type="PANTHER" id="PTHR36836">
    <property type="entry name" value="COLANIC ACID BIOSYNTHESIS PROTEIN WCAK"/>
    <property type="match status" value="1"/>
</dbReference>
<dbReference type="AlphaFoldDB" id="A0A031K0V3"/>
<geneLocation type="plasmid" evidence="3 6">
    <name>pSA1</name>
</geneLocation>
<feature type="domain" description="Polysaccharide pyruvyl transferase" evidence="2">
    <location>
        <begin position="55"/>
        <end position="369"/>
    </location>
</feature>
<evidence type="ECO:0000313" key="5">
    <source>
        <dbReference type="Proteomes" id="UP000024329"/>
    </source>
</evidence>
<dbReference type="KEGG" id="nre:BES08_19010"/>
<name>A0A031K0V3_9SPHN</name>
<keyword evidence="4" id="KW-0808">Transferase</keyword>
<proteinExistence type="predicted"/>
<dbReference type="InterPro" id="IPR007345">
    <property type="entry name" value="Polysacch_pyruvyl_Trfase"/>
</dbReference>
<dbReference type="EMBL" id="JFYZ01000005">
    <property type="protein sequence ID" value="EZP82820.1"/>
    <property type="molecule type" value="Genomic_DNA"/>
</dbReference>
<sequence length="434" mass="47124">MEAAERLMLDDPRDAQHLSNPPDTPDQPEETIDHSADETPAAARVAILNVKYSPNLGDGIIAECLEGELRRARPRMEPVSIDLAGRTRFSAAHGRRRTTALSIIERLPAGLRALLVPALLLVLVRYRLAPRWKTALAACDGVIIGGGALFQDVDQNFPVKIAEALKLTNARRLPVAIASVGVSAEWSTAGRTRLAEQLRAARLLHISVRDDLSAETWRATMGTQGIGPATIAPDPGLLSARHYGTPRISGPPRVGLCVTAPIALRLHHEGAHDDGQLEAWMRAVARQLTALRRDVVLFTNGSPEDRLFRDRLKARIGREPGIDFAPDFAEPRELAHALSGFDCVLAHRLHACIVAYSYRVPTIGFAWDSKLRSFFQLTGRGAFVIDPRETSPMHVADLAVTAIEQGVDEKVHTDLLQGATDAIHALTGQLAVAG</sequence>
<reference evidence="6" key="3">
    <citation type="journal article" date="2017" name="J. Biotechnol.">
        <title>Complete genome sequence of Novosphingobium resinovorum SA1, a versatile xenobiotic-degrading bacterium capable of utilizing sulfanilic acid.</title>
        <authorList>
            <person name="Hegedus B."/>
            <person name="Kos P.B."/>
            <person name="Balint B."/>
            <person name="Maroti G."/>
            <person name="Gan H.M."/>
            <person name="Perei K."/>
            <person name="Rakhely G."/>
        </authorList>
    </citation>
    <scope>NUCLEOTIDE SEQUENCE [LARGE SCALE GENOMIC DNA]</scope>
    <source>
        <strain evidence="6">SA1</strain>
    </source>
</reference>